<comment type="caution">
    <text evidence="2">The sequence shown here is derived from an EMBL/GenBank/DDBJ whole genome shotgun (WGS) entry which is preliminary data.</text>
</comment>
<feature type="compositionally biased region" description="Polar residues" evidence="1">
    <location>
        <begin position="122"/>
        <end position="135"/>
    </location>
</feature>
<protein>
    <submittedName>
        <fullName evidence="2">Uncharacterized protein</fullName>
    </submittedName>
</protein>
<proteinExistence type="predicted"/>
<keyword evidence="3" id="KW-1185">Reference proteome</keyword>
<feature type="region of interest" description="Disordered" evidence="1">
    <location>
        <begin position="76"/>
        <end position="135"/>
    </location>
</feature>
<feature type="compositionally biased region" description="Basic and acidic residues" evidence="1">
    <location>
        <begin position="76"/>
        <end position="118"/>
    </location>
</feature>
<name>A0AAV7HZM6_COTGL</name>
<reference evidence="2 3" key="1">
    <citation type="journal article" date="2021" name="J. Hered.">
        <title>A chromosome-level genome assembly of the parasitoid wasp, Cotesia glomerata (Hymenoptera: Braconidae).</title>
        <authorList>
            <person name="Pinto B.J."/>
            <person name="Weis J.J."/>
            <person name="Gamble T."/>
            <person name="Ode P.J."/>
            <person name="Paul R."/>
            <person name="Zaspel J.M."/>
        </authorList>
    </citation>
    <scope>NUCLEOTIDE SEQUENCE [LARGE SCALE GENOMIC DNA]</scope>
    <source>
        <strain evidence="2">CgM1</strain>
    </source>
</reference>
<evidence type="ECO:0000313" key="2">
    <source>
        <dbReference type="EMBL" id="KAH0539755.1"/>
    </source>
</evidence>
<dbReference type="EMBL" id="JAHXZJ010002609">
    <property type="protein sequence ID" value="KAH0539755.1"/>
    <property type="molecule type" value="Genomic_DNA"/>
</dbReference>
<evidence type="ECO:0000313" key="3">
    <source>
        <dbReference type="Proteomes" id="UP000826195"/>
    </source>
</evidence>
<organism evidence="2 3">
    <name type="scientific">Cotesia glomerata</name>
    <name type="common">Lepidopteran parasitic wasp</name>
    <name type="synonym">Apanteles glomeratus</name>
    <dbReference type="NCBI Taxonomy" id="32391"/>
    <lineage>
        <taxon>Eukaryota</taxon>
        <taxon>Metazoa</taxon>
        <taxon>Ecdysozoa</taxon>
        <taxon>Arthropoda</taxon>
        <taxon>Hexapoda</taxon>
        <taxon>Insecta</taxon>
        <taxon>Pterygota</taxon>
        <taxon>Neoptera</taxon>
        <taxon>Endopterygota</taxon>
        <taxon>Hymenoptera</taxon>
        <taxon>Apocrita</taxon>
        <taxon>Ichneumonoidea</taxon>
        <taxon>Braconidae</taxon>
        <taxon>Microgastrinae</taxon>
        <taxon>Cotesia</taxon>
    </lineage>
</organism>
<sequence>MKGEEEGKRQEDVVHNYVDAEWRTRYVKLLVQIFTHPLLGSGCYNRIPRVVWSIEYRVDAHTTRGSLVPCGVEAKEVGHCPEGGNDDRTWETVRENKLNSRRDQVGDRDRDRNGDAKRKASALSSLGSDQQNAEE</sequence>
<dbReference type="Proteomes" id="UP000826195">
    <property type="component" value="Unassembled WGS sequence"/>
</dbReference>
<dbReference type="AlphaFoldDB" id="A0AAV7HZM6"/>
<gene>
    <name evidence="2" type="ORF">KQX54_007857</name>
</gene>
<accession>A0AAV7HZM6</accession>
<evidence type="ECO:0000256" key="1">
    <source>
        <dbReference type="SAM" id="MobiDB-lite"/>
    </source>
</evidence>